<sequence length="80" mass="8469">MVPLVTVYGLPPTTAISGILVVMVEVVRGGYPLAPWSSLGSILTPVGQYLPVVVAELVTEHPVKVAVFVVEQLVSEQVTQ</sequence>
<dbReference type="AlphaFoldDB" id="A0A5N6EZI8"/>
<evidence type="ECO:0000313" key="2">
    <source>
        <dbReference type="Proteomes" id="UP000326799"/>
    </source>
</evidence>
<organism evidence="1 2">
    <name type="scientific">Aspergillus novoparasiticus</name>
    <dbReference type="NCBI Taxonomy" id="986946"/>
    <lineage>
        <taxon>Eukaryota</taxon>
        <taxon>Fungi</taxon>
        <taxon>Dikarya</taxon>
        <taxon>Ascomycota</taxon>
        <taxon>Pezizomycotina</taxon>
        <taxon>Eurotiomycetes</taxon>
        <taxon>Eurotiomycetidae</taxon>
        <taxon>Eurotiales</taxon>
        <taxon>Aspergillaceae</taxon>
        <taxon>Aspergillus</taxon>
        <taxon>Aspergillus subgen. Circumdati</taxon>
    </lineage>
</organism>
<gene>
    <name evidence="1" type="ORF">BDV33DRAFT_169727</name>
</gene>
<accession>A0A5N6EZI8</accession>
<keyword evidence="2" id="KW-1185">Reference proteome</keyword>
<evidence type="ECO:0000313" key="1">
    <source>
        <dbReference type="EMBL" id="KAB8222004.1"/>
    </source>
</evidence>
<protein>
    <submittedName>
        <fullName evidence="1">Uncharacterized protein</fullName>
    </submittedName>
</protein>
<proteinExistence type="predicted"/>
<dbReference type="EMBL" id="ML733416">
    <property type="protein sequence ID" value="KAB8222004.1"/>
    <property type="molecule type" value="Genomic_DNA"/>
</dbReference>
<dbReference type="Proteomes" id="UP000326799">
    <property type="component" value="Unassembled WGS sequence"/>
</dbReference>
<name>A0A5N6EZI8_9EURO</name>
<reference evidence="1 2" key="1">
    <citation type="submission" date="2019-04" db="EMBL/GenBank/DDBJ databases">
        <title>Fungal friends and foes A comparative genomics study of 23 Aspergillus species from section Flavi.</title>
        <authorList>
            <consortium name="DOE Joint Genome Institute"/>
            <person name="Kjaerbolling I."/>
            <person name="Vesth T.C."/>
            <person name="Frisvad J.C."/>
            <person name="Nybo J.L."/>
            <person name="Theobald S."/>
            <person name="Kildgaard S."/>
            <person name="Petersen T.I."/>
            <person name="Kuo A."/>
            <person name="Sato A."/>
            <person name="Lyhne E.K."/>
            <person name="Kogle M.E."/>
            <person name="Wiebenga A."/>
            <person name="Kun R.S."/>
            <person name="Lubbers R.J."/>
            <person name="Makela M.R."/>
            <person name="Barry K."/>
            <person name="Chovatia M."/>
            <person name="Clum A."/>
            <person name="Daum C."/>
            <person name="Haridas S."/>
            <person name="He G."/>
            <person name="LaButti K."/>
            <person name="Lipzen A."/>
            <person name="Mondo S."/>
            <person name="Pangilinan J."/>
            <person name="Riley R."/>
            <person name="Salamov A."/>
            <person name="Simmons B.A."/>
            <person name="Magnuson J.K."/>
            <person name="Henrissat B."/>
            <person name="Mortensen U.H."/>
            <person name="Larsen T.O."/>
            <person name="De vries R.P."/>
            <person name="Grigoriev I.V."/>
            <person name="Machida M."/>
            <person name="Baker S.E."/>
            <person name="Andersen M.R."/>
        </authorList>
    </citation>
    <scope>NUCLEOTIDE SEQUENCE [LARGE SCALE GENOMIC DNA]</scope>
    <source>
        <strain evidence="1 2">CBS 126849</strain>
    </source>
</reference>